<organism evidence="1 2">
    <name type="scientific">Rattus norvegicus</name>
    <name type="common">Rat</name>
    <dbReference type="NCBI Taxonomy" id="10116"/>
    <lineage>
        <taxon>Eukaryota</taxon>
        <taxon>Metazoa</taxon>
        <taxon>Chordata</taxon>
        <taxon>Craniata</taxon>
        <taxon>Vertebrata</taxon>
        <taxon>Euteleostomi</taxon>
        <taxon>Mammalia</taxon>
        <taxon>Eutheria</taxon>
        <taxon>Euarchontoglires</taxon>
        <taxon>Glires</taxon>
        <taxon>Rodentia</taxon>
        <taxon>Myomorpha</taxon>
        <taxon>Muroidea</taxon>
        <taxon>Muridae</taxon>
        <taxon>Murinae</taxon>
        <taxon>Rattus</taxon>
    </lineage>
</organism>
<sequence length="30" mass="3607">MWSSQLPLRHHVYLRATHHAPRHDDNGLNF</sequence>
<proteinExistence type="predicted"/>
<protein>
    <submittedName>
        <fullName evidence="1">RCG37780</fullName>
    </submittedName>
</protein>
<accession>A6JF21</accession>
<dbReference type="EMBL" id="CH473983">
    <property type="protein sequence ID" value="EDM00440.1"/>
    <property type="molecule type" value="Genomic_DNA"/>
</dbReference>
<dbReference type="AlphaFoldDB" id="A6JF21"/>
<dbReference type="Proteomes" id="UP000234681">
    <property type="component" value="Chromosome 3"/>
</dbReference>
<gene>
    <name evidence="1" type="ORF">rCG_37780</name>
</gene>
<evidence type="ECO:0000313" key="2">
    <source>
        <dbReference type="Proteomes" id="UP000234681"/>
    </source>
</evidence>
<reference evidence="1 2" key="1">
    <citation type="submission" date="2005-09" db="EMBL/GenBank/DDBJ databases">
        <authorList>
            <person name="Mural R.J."/>
            <person name="Li P.W."/>
            <person name="Adams M.D."/>
            <person name="Amanatides P.G."/>
            <person name="Baden-Tillson H."/>
            <person name="Barnstead M."/>
            <person name="Chin S.H."/>
            <person name="Dew I."/>
            <person name="Evans C.A."/>
            <person name="Ferriera S."/>
            <person name="Flanigan M."/>
            <person name="Fosler C."/>
            <person name="Glodek A."/>
            <person name="Gu Z."/>
            <person name="Holt R.A."/>
            <person name="Jennings D."/>
            <person name="Kraft C.L."/>
            <person name="Lu F."/>
            <person name="Nguyen T."/>
            <person name="Nusskern D.R."/>
            <person name="Pfannkoch C.M."/>
            <person name="Sitter C."/>
            <person name="Sutton G.G."/>
            <person name="Venter J.C."/>
            <person name="Wang Z."/>
            <person name="Woodage T."/>
            <person name="Zheng X.H."/>
            <person name="Zhong F."/>
        </authorList>
    </citation>
    <scope>NUCLEOTIDE SEQUENCE [LARGE SCALE GENOMIC DNA]</scope>
    <source>
        <strain>BN</strain>
        <strain evidence="2">Sprague-Dawley</strain>
    </source>
</reference>
<evidence type="ECO:0000313" key="1">
    <source>
        <dbReference type="EMBL" id="EDM00440.1"/>
    </source>
</evidence>
<name>A6JF21_RAT</name>